<dbReference type="RefSeq" id="WP_006058375.1">
    <property type="nucleotide sequence ID" value="NZ_GG657553.1"/>
</dbReference>
<dbReference type="EMBL" id="ACCF01000068">
    <property type="protein sequence ID" value="EEF68651.1"/>
    <property type="molecule type" value="Genomic_DNA"/>
</dbReference>
<dbReference type="HOGENOM" id="CLU_1388572_0_0_9"/>
<proteinExistence type="predicted"/>
<gene>
    <name evidence="1" type="ORF">HOLDEFILI_01172</name>
</gene>
<dbReference type="AlphaFoldDB" id="B9Y5U0"/>
<accession>B9Y5U0</accession>
<comment type="caution">
    <text evidence="1">The sequence shown here is derived from an EMBL/GenBank/DDBJ whole genome shotgun (WGS) entry which is preliminary data.</text>
</comment>
<evidence type="ECO:0000313" key="2">
    <source>
        <dbReference type="Proteomes" id="UP000005950"/>
    </source>
</evidence>
<name>B9Y5U0_9FIRM</name>
<evidence type="ECO:0000313" key="1">
    <source>
        <dbReference type="EMBL" id="EEF68651.1"/>
    </source>
</evidence>
<sequence length="196" mass="23277">MKLRGNKIPRFFVKYSHWEHRKLRCFFFSALGFGISSFLPWKKANRRIASTASEYPLADFALFRSLARTVKIACWDIPDPHEKRRRRMANRKRNIQMKFYVTEEEKRLIDEKMAQLPTRRYGAYLRKMAIDGYIIQLDTTDIKRMNAALSAIGRNINQIAKRVNAGGCAYKADMREIQERLDEIWQLQRRILSSQR</sequence>
<dbReference type="InterPro" id="IPR053842">
    <property type="entry name" value="NikA-like"/>
</dbReference>
<dbReference type="Proteomes" id="UP000005950">
    <property type="component" value="Unassembled WGS sequence"/>
</dbReference>
<organism evidence="1 2">
    <name type="scientific">Holdemania filiformis DSM 12042</name>
    <dbReference type="NCBI Taxonomy" id="545696"/>
    <lineage>
        <taxon>Bacteria</taxon>
        <taxon>Bacillati</taxon>
        <taxon>Bacillota</taxon>
        <taxon>Erysipelotrichia</taxon>
        <taxon>Erysipelotrichales</taxon>
        <taxon>Erysipelotrichaceae</taxon>
        <taxon>Holdemania</taxon>
    </lineage>
</organism>
<dbReference type="Pfam" id="PF21983">
    <property type="entry name" value="NikA-like"/>
    <property type="match status" value="1"/>
</dbReference>
<reference evidence="1 2" key="2">
    <citation type="submission" date="2009-02" db="EMBL/GenBank/DDBJ databases">
        <title>Draft genome sequence of Holdemania filiformis DSM 12042.</title>
        <authorList>
            <person name="Sudarsanam P."/>
            <person name="Ley R."/>
            <person name="Guruge J."/>
            <person name="Turnbaugh P.J."/>
            <person name="Mahowald M."/>
            <person name="Liep D."/>
            <person name="Gordon J."/>
        </authorList>
    </citation>
    <scope>NUCLEOTIDE SEQUENCE [LARGE SCALE GENOMIC DNA]</scope>
    <source>
        <strain evidence="1 2">DSM 12042</strain>
    </source>
</reference>
<protein>
    <submittedName>
        <fullName evidence="1">Bacterial mobilization protein MobC</fullName>
    </submittedName>
</protein>
<dbReference type="STRING" id="545696.HOLDEFILI_01172"/>
<reference evidence="1 2" key="1">
    <citation type="submission" date="2008-12" db="EMBL/GenBank/DDBJ databases">
        <authorList>
            <person name="Fulton L."/>
            <person name="Clifton S."/>
            <person name="Fulton B."/>
            <person name="Xu J."/>
            <person name="Minx P."/>
            <person name="Pepin K.H."/>
            <person name="Johnson M."/>
            <person name="Bhonagiri V."/>
            <person name="Nash W.E."/>
            <person name="Mardis E.R."/>
            <person name="Wilson R.K."/>
        </authorList>
    </citation>
    <scope>NUCLEOTIDE SEQUENCE [LARGE SCALE GENOMIC DNA]</scope>
    <source>
        <strain evidence="1 2">DSM 12042</strain>
    </source>
</reference>
<dbReference type="eggNOG" id="ENOG502ZTUJ">
    <property type="taxonomic scope" value="Bacteria"/>
</dbReference>